<comment type="caution">
    <text evidence="1">The sequence shown here is derived from an EMBL/GenBank/DDBJ whole genome shotgun (WGS) entry which is preliminary data.</text>
</comment>
<protein>
    <submittedName>
        <fullName evidence="1">Uncharacterized protein</fullName>
    </submittedName>
</protein>
<keyword evidence="2" id="KW-1185">Reference proteome</keyword>
<organism evidence="1 2">
    <name type="scientific">Vararia minispora EC-137</name>
    <dbReference type="NCBI Taxonomy" id="1314806"/>
    <lineage>
        <taxon>Eukaryota</taxon>
        <taxon>Fungi</taxon>
        <taxon>Dikarya</taxon>
        <taxon>Basidiomycota</taxon>
        <taxon>Agaricomycotina</taxon>
        <taxon>Agaricomycetes</taxon>
        <taxon>Russulales</taxon>
        <taxon>Lachnocladiaceae</taxon>
        <taxon>Vararia</taxon>
    </lineage>
</organism>
<accession>A0ACB8QGU9</accession>
<proteinExistence type="predicted"/>
<evidence type="ECO:0000313" key="2">
    <source>
        <dbReference type="Proteomes" id="UP000814128"/>
    </source>
</evidence>
<reference evidence="1" key="2">
    <citation type="journal article" date="2022" name="New Phytol.">
        <title>Evolutionary transition to the ectomycorrhizal habit in the genomes of a hyperdiverse lineage of mushroom-forming fungi.</title>
        <authorList>
            <person name="Looney B."/>
            <person name="Miyauchi S."/>
            <person name="Morin E."/>
            <person name="Drula E."/>
            <person name="Courty P.E."/>
            <person name="Kohler A."/>
            <person name="Kuo A."/>
            <person name="LaButti K."/>
            <person name="Pangilinan J."/>
            <person name="Lipzen A."/>
            <person name="Riley R."/>
            <person name="Andreopoulos W."/>
            <person name="He G."/>
            <person name="Johnson J."/>
            <person name="Nolan M."/>
            <person name="Tritt A."/>
            <person name="Barry K.W."/>
            <person name="Grigoriev I.V."/>
            <person name="Nagy L.G."/>
            <person name="Hibbett D."/>
            <person name="Henrissat B."/>
            <person name="Matheny P.B."/>
            <person name="Labbe J."/>
            <person name="Martin F.M."/>
        </authorList>
    </citation>
    <scope>NUCLEOTIDE SEQUENCE</scope>
    <source>
        <strain evidence="1">EC-137</strain>
    </source>
</reference>
<evidence type="ECO:0000313" key="1">
    <source>
        <dbReference type="EMBL" id="KAI0030923.1"/>
    </source>
</evidence>
<gene>
    <name evidence="1" type="ORF">K488DRAFT_53208</name>
</gene>
<sequence length="107" mass="12124">MRESWARYAAQRAVYPLTFSTLAWPVAGRPRDASALTRDAVREFILSDAHSAGISPRARVQAALRRWHPDKFVPAMMSAVVESERRRVEEGVRIVAGHLSEILREVR</sequence>
<dbReference type="Proteomes" id="UP000814128">
    <property type="component" value="Unassembled WGS sequence"/>
</dbReference>
<name>A0ACB8QGU9_9AGAM</name>
<dbReference type="EMBL" id="MU273600">
    <property type="protein sequence ID" value="KAI0030923.1"/>
    <property type="molecule type" value="Genomic_DNA"/>
</dbReference>
<reference evidence="1" key="1">
    <citation type="submission" date="2021-02" db="EMBL/GenBank/DDBJ databases">
        <authorList>
            <consortium name="DOE Joint Genome Institute"/>
            <person name="Ahrendt S."/>
            <person name="Looney B.P."/>
            <person name="Miyauchi S."/>
            <person name="Morin E."/>
            <person name="Drula E."/>
            <person name="Courty P.E."/>
            <person name="Chicoki N."/>
            <person name="Fauchery L."/>
            <person name="Kohler A."/>
            <person name="Kuo A."/>
            <person name="Labutti K."/>
            <person name="Pangilinan J."/>
            <person name="Lipzen A."/>
            <person name="Riley R."/>
            <person name="Andreopoulos W."/>
            <person name="He G."/>
            <person name="Johnson J."/>
            <person name="Barry K.W."/>
            <person name="Grigoriev I.V."/>
            <person name="Nagy L."/>
            <person name="Hibbett D."/>
            <person name="Henrissat B."/>
            <person name="Matheny P.B."/>
            <person name="Labbe J."/>
            <person name="Martin F."/>
        </authorList>
    </citation>
    <scope>NUCLEOTIDE SEQUENCE</scope>
    <source>
        <strain evidence="1">EC-137</strain>
    </source>
</reference>